<dbReference type="OrthoDB" id="27237at2759"/>
<organism evidence="2 3">
    <name type="scientific">Diaphorina citri</name>
    <name type="common">Asian citrus psyllid</name>
    <dbReference type="NCBI Taxonomy" id="121845"/>
    <lineage>
        <taxon>Eukaryota</taxon>
        <taxon>Metazoa</taxon>
        <taxon>Ecdysozoa</taxon>
        <taxon>Arthropoda</taxon>
        <taxon>Hexapoda</taxon>
        <taxon>Insecta</taxon>
        <taxon>Pterygota</taxon>
        <taxon>Neoptera</taxon>
        <taxon>Paraneoptera</taxon>
        <taxon>Hemiptera</taxon>
        <taxon>Sternorrhyncha</taxon>
        <taxon>Psylloidea</taxon>
        <taxon>Psyllidae</taxon>
        <taxon>Diaphorininae</taxon>
        <taxon>Diaphorina</taxon>
    </lineage>
</organism>
<reference evidence="3" key="1">
    <citation type="submission" date="2025-08" db="UniProtKB">
        <authorList>
            <consortium name="RefSeq"/>
        </authorList>
    </citation>
    <scope>IDENTIFICATION</scope>
</reference>
<evidence type="ECO:0000313" key="2">
    <source>
        <dbReference type="Proteomes" id="UP000079169"/>
    </source>
</evidence>
<accession>A0A1S3D9J4</accession>
<proteinExistence type="predicted"/>
<dbReference type="PaxDb" id="121845-A0A1S3D9J4"/>
<dbReference type="PANTHER" id="PTHR13060:SF0">
    <property type="entry name" value="PROTEIN ECDYSONELESS HOMOLOG"/>
    <property type="match status" value="1"/>
</dbReference>
<feature type="region of interest" description="Disordered" evidence="1">
    <location>
        <begin position="1"/>
        <end position="28"/>
    </location>
</feature>
<name>A0A1S3D9J4_DIACI</name>
<dbReference type="STRING" id="121845.A0A1S3D9J4"/>
<evidence type="ECO:0000313" key="3">
    <source>
        <dbReference type="RefSeq" id="XP_008476394.1"/>
    </source>
</evidence>
<dbReference type="GO" id="GO:0005634">
    <property type="term" value="C:nucleus"/>
    <property type="evidence" value="ECO:0007669"/>
    <property type="project" value="TreeGrafter"/>
</dbReference>
<dbReference type="GeneID" id="103513348"/>
<dbReference type="PANTHER" id="PTHR13060">
    <property type="entry name" value="SGT1 PROTEIN HSGT1 SUPPRESSOR OF GCR2"/>
    <property type="match status" value="1"/>
</dbReference>
<protein>
    <submittedName>
        <fullName evidence="3">Protein ecdysoneless-like</fullName>
    </submittedName>
</protein>
<dbReference type="AlphaFoldDB" id="A0A1S3D9J4"/>
<sequence>MEGKAGADMGSEDESDMDSELSGSDSDDYMKAMEQELSGTTLAESFVKKDEDNSVDIDMNALHNVIQSYEAQIGTAGPASNVLNPMGINLRALLEKRKKGPGESLGDLNQGNSAS</sequence>
<dbReference type="Proteomes" id="UP000079169">
    <property type="component" value="Unplaced"/>
</dbReference>
<gene>
    <name evidence="3" type="primary">LOC103513348</name>
</gene>
<feature type="compositionally biased region" description="Acidic residues" evidence="1">
    <location>
        <begin position="10"/>
        <end position="19"/>
    </location>
</feature>
<dbReference type="RefSeq" id="XP_008476394.1">
    <property type="nucleotide sequence ID" value="XM_008478172.3"/>
</dbReference>
<keyword evidence="2" id="KW-1185">Reference proteome</keyword>
<dbReference type="InterPro" id="IPR010770">
    <property type="entry name" value="Ecd"/>
</dbReference>
<evidence type="ECO:0000256" key="1">
    <source>
        <dbReference type="SAM" id="MobiDB-lite"/>
    </source>
</evidence>
<dbReference type="KEGG" id="dci:103513348"/>